<dbReference type="Proteomes" id="UP000268084">
    <property type="component" value="Chromosome"/>
</dbReference>
<proteinExistence type="predicted"/>
<dbReference type="GO" id="GO:0016301">
    <property type="term" value="F:kinase activity"/>
    <property type="evidence" value="ECO:0007669"/>
    <property type="project" value="UniProtKB-KW"/>
</dbReference>
<dbReference type="InterPro" id="IPR027417">
    <property type="entry name" value="P-loop_NTPase"/>
</dbReference>
<dbReference type="RefSeq" id="WP_124799830.1">
    <property type="nucleotide sequence ID" value="NZ_CP034170.1"/>
</dbReference>
<evidence type="ECO:0000313" key="2">
    <source>
        <dbReference type="Proteomes" id="UP000268084"/>
    </source>
</evidence>
<name>A0A3G8ZY30_9ACTN</name>
<gene>
    <name evidence="1" type="ORF">EH165_13035</name>
</gene>
<keyword evidence="1" id="KW-0418">Kinase</keyword>
<evidence type="ECO:0000313" key="1">
    <source>
        <dbReference type="EMBL" id="AZI58926.1"/>
    </source>
</evidence>
<protein>
    <submittedName>
        <fullName evidence="1">Uridine kinase</fullName>
    </submittedName>
</protein>
<sequence length="213" mass="23518">MKFVPMSPQALARRLARWIDHLDGRRLRVGFDGFAEAGSTALAEQVAVELTALQRPSVVVSTDWWWRPAALRLEYGRQDQESRLSGWVDTGSLTREVVDPLGPAGSGRHLTKLRDAGSDRAIRQAYQQAPSNSVLLLAGEMLLGHGFAFDAVVRLGVSAGAVRRALPEVRHWELAAFDTYRELHWLGPEKPGNLVVLSYDHPATPAVHGLDLR</sequence>
<accession>A0A3G8ZY30</accession>
<dbReference type="AlphaFoldDB" id="A0A3G8ZY30"/>
<keyword evidence="2" id="KW-1185">Reference proteome</keyword>
<organism evidence="1 2">
    <name type="scientific">Nakamurella antarctica</name>
    <dbReference type="NCBI Taxonomy" id="1902245"/>
    <lineage>
        <taxon>Bacteria</taxon>
        <taxon>Bacillati</taxon>
        <taxon>Actinomycetota</taxon>
        <taxon>Actinomycetes</taxon>
        <taxon>Nakamurellales</taxon>
        <taxon>Nakamurellaceae</taxon>
        <taxon>Nakamurella</taxon>
    </lineage>
</organism>
<reference evidence="1 2" key="2">
    <citation type="submission" date="2018-12" db="EMBL/GenBank/DDBJ databases">
        <title>Nakamurella antarcticus sp. nov., isolated from Antarctica South Shetland Islands soil.</title>
        <authorList>
            <person name="Peng F."/>
        </authorList>
    </citation>
    <scope>NUCLEOTIDE SEQUENCE [LARGE SCALE GENOMIC DNA]</scope>
    <source>
        <strain evidence="1 2">S14-144</strain>
    </source>
</reference>
<keyword evidence="1" id="KW-0808">Transferase</keyword>
<dbReference type="EMBL" id="CP034170">
    <property type="protein sequence ID" value="AZI58926.1"/>
    <property type="molecule type" value="Genomic_DNA"/>
</dbReference>
<dbReference type="OrthoDB" id="5186671at2"/>
<reference evidence="1 2" key="1">
    <citation type="submission" date="2018-11" db="EMBL/GenBank/DDBJ databases">
        <authorList>
            <person name="Da X."/>
        </authorList>
    </citation>
    <scope>NUCLEOTIDE SEQUENCE [LARGE SCALE GENOMIC DNA]</scope>
    <source>
        <strain evidence="1 2">S14-144</strain>
    </source>
</reference>
<dbReference type="KEGG" id="nak:EH165_13035"/>
<dbReference type="Gene3D" id="3.40.50.300">
    <property type="entry name" value="P-loop containing nucleotide triphosphate hydrolases"/>
    <property type="match status" value="1"/>
</dbReference>